<proteinExistence type="predicted"/>
<dbReference type="EMBL" id="GGMR01016189">
    <property type="protein sequence ID" value="MBY28808.1"/>
    <property type="molecule type" value="Transcribed_RNA"/>
</dbReference>
<reference evidence="1" key="1">
    <citation type="submission" date="2018-04" db="EMBL/GenBank/DDBJ databases">
        <title>Transcriptome of Schizaphis graminum biotype I.</title>
        <authorList>
            <person name="Scully E.D."/>
            <person name="Geib S.M."/>
            <person name="Palmer N.A."/>
            <person name="Koch K."/>
            <person name="Bradshaw J."/>
            <person name="Heng-Moss T."/>
            <person name="Sarath G."/>
        </authorList>
    </citation>
    <scope>NUCLEOTIDE SEQUENCE</scope>
</reference>
<protein>
    <recommendedName>
        <fullName evidence="2">MULE transposase domain-containing protein</fullName>
    </recommendedName>
</protein>
<sequence length="130" mass="15366">MAIQPQDARILEFTDYILDSYTKNDADFPPEIWSEYLSSTLRTTNNCESFHRKLNSSFNSSHPNIFNFIDVLKNIQIDTYIALRSQGSRNRITIEKEGYIKKKMEELETKKITQIEFVRQLSFKFLPTFI</sequence>
<gene>
    <name evidence="1" type="ORF">g.161772</name>
</gene>
<accession>A0A2S2PHV3</accession>
<evidence type="ECO:0008006" key="2">
    <source>
        <dbReference type="Google" id="ProtNLM"/>
    </source>
</evidence>
<organism evidence="1">
    <name type="scientific">Schizaphis graminum</name>
    <name type="common">Green bug aphid</name>
    <dbReference type="NCBI Taxonomy" id="13262"/>
    <lineage>
        <taxon>Eukaryota</taxon>
        <taxon>Metazoa</taxon>
        <taxon>Ecdysozoa</taxon>
        <taxon>Arthropoda</taxon>
        <taxon>Hexapoda</taxon>
        <taxon>Insecta</taxon>
        <taxon>Pterygota</taxon>
        <taxon>Neoptera</taxon>
        <taxon>Paraneoptera</taxon>
        <taxon>Hemiptera</taxon>
        <taxon>Sternorrhyncha</taxon>
        <taxon>Aphidomorpha</taxon>
        <taxon>Aphidoidea</taxon>
        <taxon>Aphididae</taxon>
        <taxon>Aphidini</taxon>
        <taxon>Schizaphis</taxon>
    </lineage>
</organism>
<evidence type="ECO:0000313" key="1">
    <source>
        <dbReference type="EMBL" id="MBY28808.1"/>
    </source>
</evidence>
<dbReference type="AlphaFoldDB" id="A0A2S2PHV3"/>
<name>A0A2S2PHV3_SCHGA</name>